<gene>
    <name evidence="2" type="ORF">BofuT4_uP068630.1</name>
</gene>
<sequence>MRGGEQSNPRPKKKPNAKSSETNRGSAPHRPPAGAEPE</sequence>
<name>G2XQQ5_BOTF4</name>
<accession>G2XQQ5</accession>
<dbReference type="EMBL" id="FQ790252">
    <property type="protein sequence ID" value="CCD43023.1"/>
    <property type="molecule type" value="Genomic_DNA"/>
</dbReference>
<reference evidence="3" key="1">
    <citation type="journal article" date="2011" name="PLoS Genet.">
        <title>Genomic analysis of the necrotrophic fungal pathogens Sclerotinia sclerotiorum and Botrytis cinerea.</title>
        <authorList>
            <person name="Amselem J."/>
            <person name="Cuomo C.A."/>
            <person name="van Kan J.A."/>
            <person name="Viaud M."/>
            <person name="Benito E.P."/>
            <person name="Couloux A."/>
            <person name="Coutinho P.M."/>
            <person name="de Vries R.P."/>
            <person name="Dyer P.S."/>
            <person name="Fillinger S."/>
            <person name="Fournier E."/>
            <person name="Gout L."/>
            <person name="Hahn M."/>
            <person name="Kohn L."/>
            <person name="Lapalu N."/>
            <person name="Plummer K.M."/>
            <person name="Pradier J.M."/>
            <person name="Quevillon E."/>
            <person name="Sharon A."/>
            <person name="Simon A."/>
            <person name="ten Have A."/>
            <person name="Tudzynski B."/>
            <person name="Tudzynski P."/>
            <person name="Wincker P."/>
            <person name="Andrew M."/>
            <person name="Anthouard V."/>
            <person name="Beever R.E."/>
            <person name="Beffa R."/>
            <person name="Benoit I."/>
            <person name="Bouzid O."/>
            <person name="Brault B."/>
            <person name="Chen Z."/>
            <person name="Choquer M."/>
            <person name="Collemare J."/>
            <person name="Cotton P."/>
            <person name="Danchin E.G."/>
            <person name="Da Silva C."/>
            <person name="Gautier A."/>
            <person name="Giraud C."/>
            <person name="Giraud T."/>
            <person name="Gonzalez C."/>
            <person name="Grossetete S."/>
            <person name="Guldener U."/>
            <person name="Henrissat B."/>
            <person name="Howlett B.J."/>
            <person name="Kodira C."/>
            <person name="Kretschmer M."/>
            <person name="Lappartient A."/>
            <person name="Leroch M."/>
            <person name="Levis C."/>
            <person name="Mauceli E."/>
            <person name="Neuveglise C."/>
            <person name="Oeser B."/>
            <person name="Pearson M."/>
            <person name="Poulain J."/>
            <person name="Poussereau N."/>
            <person name="Quesneville H."/>
            <person name="Rascle C."/>
            <person name="Schumacher J."/>
            <person name="Segurens B."/>
            <person name="Sexton A."/>
            <person name="Silva E."/>
            <person name="Sirven C."/>
            <person name="Soanes D.M."/>
            <person name="Talbot N.J."/>
            <person name="Templeton M."/>
            <person name="Yandava C."/>
            <person name="Yarden O."/>
            <person name="Zeng Q."/>
            <person name="Rollins J.A."/>
            <person name="Lebrun M.H."/>
            <person name="Dickman M."/>
        </authorList>
    </citation>
    <scope>NUCLEOTIDE SEQUENCE [LARGE SCALE GENOMIC DNA]</scope>
    <source>
        <strain evidence="3">T4</strain>
    </source>
</reference>
<dbReference type="AlphaFoldDB" id="G2XQQ5"/>
<evidence type="ECO:0000256" key="1">
    <source>
        <dbReference type="SAM" id="MobiDB-lite"/>
    </source>
</evidence>
<dbReference type="HOGENOM" id="CLU_3323536_0_0_1"/>
<evidence type="ECO:0000313" key="2">
    <source>
        <dbReference type="EMBL" id="CCD43023.1"/>
    </source>
</evidence>
<organism evidence="2 3">
    <name type="scientific">Botryotinia fuckeliana (strain T4)</name>
    <name type="common">Noble rot fungus</name>
    <name type="synonym">Botrytis cinerea</name>
    <dbReference type="NCBI Taxonomy" id="999810"/>
    <lineage>
        <taxon>Eukaryota</taxon>
        <taxon>Fungi</taxon>
        <taxon>Dikarya</taxon>
        <taxon>Ascomycota</taxon>
        <taxon>Pezizomycotina</taxon>
        <taxon>Leotiomycetes</taxon>
        <taxon>Helotiales</taxon>
        <taxon>Sclerotiniaceae</taxon>
        <taxon>Botrytis</taxon>
    </lineage>
</organism>
<dbReference type="InParanoid" id="G2XQQ5"/>
<evidence type="ECO:0000313" key="3">
    <source>
        <dbReference type="Proteomes" id="UP000008177"/>
    </source>
</evidence>
<feature type="region of interest" description="Disordered" evidence="1">
    <location>
        <begin position="1"/>
        <end position="38"/>
    </location>
</feature>
<protein>
    <submittedName>
        <fullName evidence="2">Uncharacterized protein</fullName>
    </submittedName>
</protein>
<proteinExistence type="predicted"/>
<dbReference type="Proteomes" id="UP000008177">
    <property type="component" value="Unplaced contigs"/>
</dbReference>